<dbReference type="Pfam" id="PF05299">
    <property type="entry name" value="Peptidase_M61"/>
    <property type="match status" value="1"/>
</dbReference>
<feature type="domain" description="Peptidase M61 catalytic" evidence="1">
    <location>
        <begin position="283"/>
        <end position="399"/>
    </location>
</feature>
<organism evidence="3 4">
    <name type="scientific">Leeia aquatica</name>
    <dbReference type="NCBI Taxonomy" id="2725557"/>
    <lineage>
        <taxon>Bacteria</taxon>
        <taxon>Pseudomonadati</taxon>
        <taxon>Pseudomonadota</taxon>
        <taxon>Betaproteobacteria</taxon>
        <taxon>Neisseriales</taxon>
        <taxon>Leeiaceae</taxon>
        <taxon>Leeia</taxon>
    </lineage>
</organism>
<name>A0A847S3J6_9NEIS</name>
<dbReference type="SUPFAM" id="SSF55486">
    <property type="entry name" value="Metalloproteases ('zincins'), catalytic domain"/>
    <property type="match status" value="1"/>
</dbReference>
<evidence type="ECO:0000259" key="2">
    <source>
        <dbReference type="Pfam" id="PF17899"/>
    </source>
</evidence>
<dbReference type="Gene3D" id="2.30.42.10">
    <property type="match status" value="1"/>
</dbReference>
<evidence type="ECO:0000313" key="4">
    <source>
        <dbReference type="Proteomes" id="UP000587991"/>
    </source>
</evidence>
<dbReference type="SUPFAM" id="SSF50156">
    <property type="entry name" value="PDZ domain-like"/>
    <property type="match status" value="1"/>
</dbReference>
<dbReference type="Pfam" id="PF17899">
    <property type="entry name" value="Peptidase_M61_N"/>
    <property type="match status" value="1"/>
</dbReference>
<dbReference type="InterPro" id="IPR040756">
    <property type="entry name" value="Peptidase_M61_N"/>
</dbReference>
<comment type="caution">
    <text evidence="3">The sequence shown here is derived from an EMBL/GenBank/DDBJ whole genome shotgun (WGS) entry which is preliminary data.</text>
</comment>
<sequence length="616" mass="68251">MTSPVAIHYRISLADPHAHLLEVCLTVDHPDPAGQAFTLPAWIPGSYLIREFARNIVTIRAECEGESVRLLKLDKARWQAEPVRGVLQLYYQVYAFDLSVRGAYFDQERAFFNATSTCLAVVGQEQQPVEVELVPPSGTAYQHWQVATTLPRPAGGATRWAFGHYQAPDYDALIDHPVECGTLEICAFDVLGIPHWLAISGRHHGHLPRLVADTTRICQSQIELFGQPGSKMGAPFSEYLFLLYVGGGYGGLEHRSSTALIADRNDLPRPDEPAEPGSGYTQLLGLISHEYFHSWNVKQLKPAAYAPYPLEREAYSRLLWAFEGITSYYDDLMLVRSGVTRESQYLETLAQNLTSVLRTPGCQVQTLEDASFDTWIKYYRQDENSPNALASYYVKGALVGWLLDMTLRAQHDCSLDDIMRTLWQRYGARFAETGVGIAEDEWERVASEVAGVDLTAFFDTYLRQPSQLLEPLQAVLPLLGLSLQCRMPQNLADKGGKWLAEPPAPRNQLGARTATDPLGLKLSSVLSGGAAELAGLAGGDVIIALDGFKVSQGNLETLLDRLPLGAETVVHAFRRDELKTLPIRLQTSQPDTAALQVMAEASDSCHARRKAWLQQN</sequence>
<evidence type="ECO:0000313" key="3">
    <source>
        <dbReference type="EMBL" id="NLR73737.1"/>
    </source>
</evidence>
<evidence type="ECO:0000259" key="1">
    <source>
        <dbReference type="Pfam" id="PF05299"/>
    </source>
</evidence>
<dbReference type="InterPro" id="IPR007963">
    <property type="entry name" value="Peptidase_M61_catalytic"/>
</dbReference>
<dbReference type="EMBL" id="JABAIM010000001">
    <property type="protein sequence ID" value="NLR73737.1"/>
    <property type="molecule type" value="Genomic_DNA"/>
</dbReference>
<reference evidence="3 4" key="1">
    <citation type="submission" date="2020-04" db="EMBL/GenBank/DDBJ databases">
        <title>Draft genome of Leeia sp. IMCC25680.</title>
        <authorList>
            <person name="Song J."/>
            <person name="Cho J.-C."/>
        </authorList>
    </citation>
    <scope>NUCLEOTIDE SEQUENCE [LARGE SCALE GENOMIC DNA]</scope>
    <source>
        <strain evidence="3 4">IMCC25680</strain>
    </source>
</reference>
<dbReference type="RefSeq" id="WP_168875397.1">
    <property type="nucleotide sequence ID" value="NZ_JABAIM010000001.1"/>
</dbReference>
<dbReference type="InterPro" id="IPR027268">
    <property type="entry name" value="Peptidase_M4/M1_CTD_sf"/>
</dbReference>
<dbReference type="InterPro" id="IPR036034">
    <property type="entry name" value="PDZ_sf"/>
</dbReference>
<dbReference type="PIRSF" id="PIRSF016493">
    <property type="entry name" value="Glycyl_aminpptds"/>
    <property type="match status" value="1"/>
</dbReference>
<protein>
    <submittedName>
        <fullName evidence="3">M61 family metallopeptidase</fullName>
    </submittedName>
</protein>
<dbReference type="AlphaFoldDB" id="A0A847S3J6"/>
<dbReference type="Proteomes" id="UP000587991">
    <property type="component" value="Unassembled WGS sequence"/>
</dbReference>
<dbReference type="Gene3D" id="2.60.40.3650">
    <property type="match status" value="1"/>
</dbReference>
<feature type="domain" description="Peptidase M61 N-terminal" evidence="2">
    <location>
        <begin position="8"/>
        <end position="181"/>
    </location>
</feature>
<gene>
    <name evidence="3" type="ORF">HF682_01000</name>
</gene>
<dbReference type="Gene3D" id="1.10.390.10">
    <property type="entry name" value="Neutral Protease Domain 2"/>
    <property type="match status" value="1"/>
</dbReference>
<dbReference type="InterPro" id="IPR024191">
    <property type="entry name" value="Peptidase_M61"/>
</dbReference>
<accession>A0A847S3J6</accession>
<keyword evidence="4" id="KW-1185">Reference proteome</keyword>
<proteinExistence type="predicted"/>